<accession>A0AC34G1L5</accession>
<dbReference type="Proteomes" id="UP000887579">
    <property type="component" value="Unplaced"/>
</dbReference>
<organism evidence="1 2">
    <name type="scientific">Panagrolaimus sp. ES5</name>
    <dbReference type="NCBI Taxonomy" id="591445"/>
    <lineage>
        <taxon>Eukaryota</taxon>
        <taxon>Metazoa</taxon>
        <taxon>Ecdysozoa</taxon>
        <taxon>Nematoda</taxon>
        <taxon>Chromadorea</taxon>
        <taxon>Rhabditida</taxon>
        <taxon>Tylenchina</taxon>
        <taxon>Panagrolaimomorpha</taxon>
        <taxon>Panagrolaimoidea</taxon>
        <taxon>Panagrolaimidae</taxon>
        <taxon>Panagrolaimus</taxon>
    </lineage>
</organism>
<dbReference type="WBParaSite" id="ES5_v2.g23531.t1">
    <property type="protein sequence ID" value="ES5_v2.g23531.t1"/>
    <property type="gene ID" value="ES5_v2.g23531"/>
</dbReference>
<evidence type="ECO:0000313" key="2">
    <source>
        <dbReference type="WBParaSite" id="ES5_v2.g23531.t1"/>
    </source>
</evidence>
<sequence>MMMSKKISLRIQPLIRNKRVRVFAIINTILTILNLILFIGCMVILGFLIFEAVEVSKRSQQDKPCIFQWTEWSPCPATCATSDKPPMKTRSVNQSSIIQARGSIYKPCPKDLASRKDFAPCNTHRCPIKLSSINEWTQCFREDVTNQNTKCYQMRNLTIGDYLVEIDIPDLTKDCDCRNAVN</sequence>
<reference evidence="2" key="1">
    <citation type="submission" date="2022-11" db="UniProtKB">
        <authorList>
            <consortium name="WormBaseParasite"/>
        </authorList>
    </citation>
    <scope>IDENTIFICATION</scope>
</reference>
<evidence type="ECO:0000313" key="1">
    <source>
        <dbReference type="Proteomes" id="UP000887579"/>
    </source>
</evidence>
<protein>
    <submittedName>
        <fullName evidence="2">Uncharacterized protein</fullName>
    </submittedName>
</protein>
<name>A0AC34G1L5_9BILA</name>
<proteinExistence type="predicted"/>